<protein>
    <submittedName>
        <fullName evidence="2">Uncharacterized protein</fullName>
    </submittedName>
</protein>
<dbReference type="RefSeq" id="WP_203197092.1">
    <property type="nucleotide sequence ID" value="NZ_CP063365.1"/>
</dbReference>
<accession>A0A974PUX0</accession>
<dbReference type="AlphaFoldDB" id="A0A974PUX0"/>
<feature type="region of interest" description="Disordered" evidence="1">
    <location>
        <begin position="1"/>
        <end position="64"/>
    </location>
</feature>
<organism evidence="2 3">
    <name type="scientific">Xanthobacter dioxanivorans</name>
    <dbReference type="NCBI Taxonomy" id="2528964"/>
    <lineage>
        <taxon>Bacteria</taxon>
        <taxon>Pseudomonadati</taxon>
        <taxon>Pseudomonadota</taxon>
        <taxon>Alphaproteobacteria</taxon>
        <taxon>Hyphomicrobiales</taxon>
        <taxon>Xanthobacteraceae</taxon>
        <taxon>Xanthobacter</taxon>
    </lineage>
</organism>
<feature type="compositionally biased region" description="Polar residues" evidence="1">
    <location>
        <begin position="47"/>
        <end position="59"/>
    </location>
</feature>
<feature type="compositionally biased region" description="Low complexity" evidence="1">
    <location>
        <begin position="24"/>
        <end position="41"/>
    </location>
</feature>
<keyword evidence="2" id="KW-0614">Plasmid</keyword>
<keyword evidence="3" id="KW-1185">Reference proteome</keyword>
<dbReference type="KEGG" id="xdi:EZH22_31080"/>
<reference evidence="2 3" key="1">
    <citation type="submission" date="2020-10" db="EMBL/GenBank/DDBJ databases">
        <title>Degradation of 1,4-Dioxane by Xanthobacter sp. YN2, via a Novel Group-2 Soluble Di-Iron Monooxygenase.</title>
        <authorList>
            <person name="Ma F."/>
            <person name="Wang Y."/>
            <person name="Yang J."/>
            <person name="Guo H."/>
            <person name="Su D."/>
            <person name="Yu L."/>
        </authorList>
    </citation>
    <scope>NUCLEOTIDE SEQUENCE [LARGE SCALE GENOMIC DNA]</scope>
    <source>
        <strain evidence="2 3">YN2</strain>
        <plasmid evidence="2 3">unnamed3</plasmid>
    </source>
</reference>
<dbReference type="EMBL" id="CP063365">
    <property type="protein sequence ID" value="QRG10217.1"/>
    <property type="molecule type" value="Genomic_DNA"/>
</dbReference>
<evidence type="ECO:0000313" key="2">
    <source>
        <dbReference type="EMBL" id="QRG10217.1"/>
    </source>
</evidence>
<geneLocation type="plasmid" evidence="2 3">
    <name>unnamed3</name>
</geneLocation>
<name>A0A974PUX0_9HYPH</name>
<feature type="compositionally biased region" description="Basic and acidic residues" evidence="1">
    <location>
        <begin position="11"/>
        <end position="23"/>
    </location>
</feature>
<evidence type="ECO:0000313" key="3">
    <source>
        <dbReference type="Proteomes" id="UP000596427"/>
    </source>
</evidence>
<dbReference type="Proteomes" id="UP000596427">
    <property type="component" value="Plasmid unnamed3"/>
</dbReference>
<proteinExistence type="predicted"/>
<sequence>MNTRPGNPRPDTPDARRKTDGRPRSPAAAAPRGPEAQARPADGAGTRPQTAKKASQPTRNVPDLNVRQVPNIAIRVEEVLTSKDTLTGTEVANTVKGVDISTGQQRYVTLMSSLRAAEILPVAPTSNESFEEREVRLHNSFNNRPMLDRYKPGAVVGFDSVYEIEGKRTLFAKWPSQVAAPVAYEEARAGIIQVVNLMNSGLFRASIIHPDKAVALNPDFGPEIEQMFNPIDLENKLASRKIMIATEDNAGQQNLYALPHLVYRSAQGGELVDPVGAAARALFTLDDTGRADLSNIDMGMAARRMMQAFVYGQQHTRQSGMAAAILVGALSGRSVEEAVGRFQYRDEILPADLEQAAALAHQMRNGELRAVVMPGSTFGVFPSVKARLQDGKADMGLLDDQKWFTGVVGIATGITSQERGFATRPEPQVKTIMPENPRVRHYTPFGKPQGLSDEAVAAIAIAAVAGRDPQFAAERRQAPASPSSSMGA</sequence>
<gene>
    <name evidence="2" type="ORF">EZH22_31080</name>
</gene>
<evidence type="ECO:0000256" key="1">
    <source>
        <dbReference type="SAM" id="MobiDB-lite"/>
    </source>
</evidence>